<evidence type="ECO:0000313" key="2">
    <source>
        <dbReference type="EMBL" id="GIX91861.1"/>
    </source>
</evidence>
<feature type="compositionally biased region" description="Polar residues" evidence="1">
    <location>
        <begin position="66"/>
        <end position="82"/>
    </location>
</feature>
<accession>A0AAV4P4A9</accession>
<dbReference type="EMBL" id="BPLQ01002340">
    <property type="protein sequence ID" value="GIX91861.1"/>
    <property type="molecule type" value="Genomic_DNA"/>
</dbReference>
<evidence type="ECO:0000313" key="3">
    <source>
        <dbReference type="Proteomes" id="UP001054837"/>
    </source>
</evidence>
<evidence type="ECO:0000256" key="1">
    <source>
        <dbReference type="SAM" id="MobiDB-lite"/>
    </source>
</evidence>
<comment type="caution">
    <text evidence="2">The sequence shown here is derived from an EMBL/GenBank/DDBJ whole genome shotgun (WGS) entry which is preliminary data.</text>
</comment>
<proteinExistence type="predicted"/>
<dbReference type="AlphaFoldDB" id="A0AAV4P4A9"/>
<reference evidence="2 3" key="1">
    <citation type="submission" date="2021-06" db="EMBL/GenBank/DDBJ databases">
        <title>Caerostris darwini draft genome.</title>
        <authorList>
            <person name="Kono N."/>
            <person name="Arakawa K."/>
        </authorList>
    </citation>
    <scope>NUCLEOTIDE SEQUENCE [LARGE SCALE GENOMIC DNA]</scope>
</reference>
<dbReference type="Proteomes" id="UP001054837">
    <property type="component" value="Unassembled WGS sequence"/>
</dbReference>
<feature type="region of interest" description="Disordered" evidence="1">
    <location>
        <begin position="66"/>
        <end position="88"/>
    </location>
</feature>
<protein>
    <submittedName>
        <fullName evidence="2">Uncharacterized protein</fullName>
    </submittedName>
</protein>
<gene>
    <name evidence="2" type="ORF">CDAR_26641</name>
</gene>
<name>A0AAV4P4A9_9ARAC</name>
<sequence>MKGTRFIPPLHGDTRPGLIIWSLAPAAPDRARWPAAECPDICVYRTGLSELYYTITCSGGQNRWQRLSTRTPPRSFTPLLSQRHSDVS</sequence>
<keyword evidence="3" id="KW-1185">Reference proteome</keyword>
<organism evidence="2 3">
    <name type="scientific">Caerostris darwini</name>
    <dbReference type="NCBI Taxonomy" id="1538125"/>
    <lineage>
        <taxon>Eukaryota</taxon>
        <taxon>Metazoa</taxon>
        <taxon>Ecdysozoa</taxon>
        <taxon>Arthropoda</taxon>
        <taxon>Chelicerata</taxon>
        <taxon>Arachnida</taxon>
        <taxon>Araneae</taxon>
        <taxon>Araneomorphae</taxon>
        <taxon>Entelegynae</taxon>
        <taxon>Araneoidea</taxon>
        <taxon>Araneidae</taxon>
        <taxon>Caerostris</taxon>
    </lineage>
</organism>